<keyword evidence="1" id="KW-0472">Membrane</keyword>
<feature type="transmembrane region" description="Helical" evidence="1">
    <location>
        <begin position="134"/>
        <end position="151"/>
    </location>
</feature>
<comment type="caution">
    <text evidence="2">The sequence shown here is derived from an EMBL/GenBank/DDBJ whole genome shotgun (WGS) entry which is preliminary data.</text>
</comment>
<feature type="transmembrane region" description="Helical" evidence="1">
    <location>
        <begin position="67"/>
        <end position="89"/>
    </location>
</feature>
<feature type="transmembrane region" description="Helical" evidence="1">
    <location>
        <begin position="109"/>
        <end position="127"/>
    </location>
</feature>
<dbReference type="Proteomes" id="UP000586722">
    <property type="component" value="Unassembled WGS sequence"/>
</dbReference>
<feature type="transmembrane region" description="Helical" evidence="1">
    <location>
        <begin position="163"/>
        <end position="184"/>
    </location>
</feature>
<keyword evidence="1" id="KW-1133">Transmembrane helix</keyword>
<evidence type="ECO:0000256" key="1">
    <source>
        <dbReference type="SAM" id="Phobius"/>
    </source>
</evidence>
<accession>A0A7X5F3M3</accession>
<keyword evidence="1" id="KW-0812">Transmembrane</keyword>
<sequence>MAVTASWALFRGDARAIAAFDMSASGFWRSFLAIVVLVPLFFLSCLSDRKLLLADTGIPPEQFPETLYWTTQYVTLGIDWLVLPAVLAVLARPLGLSAGYVPFVVLRNWTSILSALPFAALGLLHVLGLMSDQALLLLNLVLLSVVLHFRYRIVRLAFGTPVSVSIGLVVLDFLLSIMINALVVRA</sequence>
<dbReference type="AlphaFoldDB" id="A0A7X5F3M3"/>
<keyword evidence="3" id="KW-1185">Reference proteome</keyword>
<proteinExistence type="predicted"/>
<evidence type="ECO:0000313" key="3">
    <source>
        <dbReference type="Proteomes" id="UP000586722"/>
    </source>
</evidence>
<reference evidence="3" key="1">
    <citation type="submission" date="2020-01" db="EMBL/GenBank/DDBJ databases">
        <authorList>
            <person name="Fang Y."/>
            <person name="Sun R."/>
            <person name="Nie L."/>
            <person name="He J."/>
            <person name="Hao L."/>
            <person name="Wang L."/>
            <person name="Su S."/>
            <person name="Lv E."/>
            <person name="Zhang Z."/>
            <person name="Xie R."/>
            <person name="Liu H."/>
        </authorList>
    </citation>
    <scope>NUCLEOTIDE SEQUENCE [LARGE SCALE GENOMIC DNA]</scope>
    <source>
        <strain evidence="3">XCT-53</strain>
    </source>
</reference>
<evidence type="ECO:0000313" key="2">
    <source>
        <dbReference type="EMBL" id="NBN79177.1"/>
    </source>
</evidence>
<dbReference type="EMBL" id="JAABLQ010000001">
    <property type="protein sequence ID" value="NBN79177.1"/>
    <property type="molecule type" value="Genomic_DNA"/>
</dbReference>
<organism evidence="2 3">
    <name type="scientific">Pannonibacter tanglangensis</name>
    <dbReference type="NCBI Taxonomy" id="2750084"/>
    <lineage>
        <taxon>Bacteria</taxon>
        <taxon>Pseudomonadati</taxon>
        <taxon>Pseudomonadota</taxon>
        <taxon>Alphaproteobacteria</taxon>
        <taxon>Hyphomicrobiales</taxon>
        <taxon>Stappiaceae</taxon>
        <taxon>Pannonibacter</taxon>
    </lineage>
</organism>
<name>A0A7X5F3M3_9HYPH</name>
<feature type="transmembrane region" description="Helical" evidence="1">
    <location>
        <begin position="26"/>
        <end position="46"/>
    </location>
</feature>
<protein>
    <submittedName>
        <fullName evidence="2">Uncharacterized protein</fullName>
    </submittedName>
</protein>
<gene>
    <name evidence="2" type="ORF">GWI72_12940</name>
</gene>